<evidence type="ECO:0000313" key="4">
    <source>
        <dbReference type="Proteomes" id="UP000078292"/>
    </source>
</evidence>
<comment type="caution">
    <text evidence="3">The sequence shown here is derived from an EMBL/GenBank/DDBJ whole genome shotgun (WGS) entry which is preliminary data.</text>
</comment>
<dbReference type="InterPro" id="IPR020843">
    <property type="entry name" value="ER"/>
</dbReference>
<dbReference type="Gene3D" id="3.90.180.10">
    <property type="entry name" value="Medium-chain alcohol dehydrogenases, catalytic domain"/>
    <property type="match status" value="1"/>
</dbReference>
<dbReference type="PANTHER" id="PTHR44154:SF1">
    <property type="entry name" value="QUINONE OXIDOREDUCTASE"/>
    <property type="match status" value="1"/>
</dbReference>
<dbReference type="InterPro" id="IPR051603">
    <property type="entry name" value="Zinc-ADH_QOR/CCCR"/>
</dbReference>
<dbReference type="GO" id="GO:0016491">
    <property type="term" value="F:oxidoreductase activity"/>
    <property type="evidence" value="ECO:0007669"/>
    <property type="project" value="InterPro"/>
</dbReference>
<dbReference type="EMBL" id="LXEY01000019">
    <property type="protein sequence ID" value="OAV60515.1"/>
    <property type="molecule type" value="Genomic_DNA"/>
</dbReference>
<dbReference type="PANTHER" id="PTHR44154">
    <property type="entry name" value="QUINONE OXIDOREDUCTASE"/>
    <property type="match status" value="1"/>
</dbReference>
<gene>
    <name evidence="3" type="ORF">A6F49_11165</name>
</gene>
<keyword evidence="1" id="KW-0521">NADP</keyword>
<sequence length="301" mass="31008">MTKTLVFTAFGGPETQQLVDREVPAPGPSQVAIEVKAAGVNPADWKIRAGQMGDHWKLPAPMGREASGIVIAVGDDVEGFTVGDAVLGQAAKGHGTFAQHTVLNAKQTVAKLEELSFAVAATLPVAGATAYDVTHQIELEPGQTMVILGAGGGVGLMAAQIGKVHQFNVIGVASAAKQQLVEATGATFVESGADVAERVREIAPDGADLVIDLVGGQPLRDIAPVAKDPALIISTADPDTAQQLGGAGVQRTKEGLEKITEVAEYGLVDPHVVQRFSLDEAQQAIATVEDGHTAGKVVIEP</sequence>
<dbReference type="OrthoDB" id="3175656at2"/>
<dbReference type="CDD" id="cd05289">
    <property type="entry name" value="MDR_like_2"/>
    <property type="match status" value="1"/>
</dbReference>
<dbReference type="InterPro" id="IPR011032">
    <property type="entry name" value="GroES-like_sf"/>
</dbReference>
<proteinExistence type="predicted"/>
<organism evidence="3 4">
    <name type="scientific">Enteractinococcus helveticum</name>
    <dbReference type="NCBI Taxonomy" id="1837282"/>
    <lineage>
        <taxon>Bacteria</taxon>
        <taxon>Bacillati</taxon>
        <taxon>Actinomycetota</taxon>
        <taxon>Actinomycetes</taxon>
        <taxon>Micrococcales</taxon>
        <taxon>Micrococcaceae</taxon>
    </lineage>
</organism>
<dbReference type="InterPro" id="IPR013154">
    <property type="entry name" value="ADH-like_N"/>
</dbReference>
<dbReference type="SMART" id="SM00829">
    <property type="entry name" value="PKS_ER"/>
    <property type="match status" value="1"/>
</dbReference>
<accession>A0A1B7LYQ7</accession>
<dbReference type="RefSeq" id="WP_043058067.1">
    <property type="nucleotide sequence ID" value="NZ_LXEY01000019.1"/>
</dbReference>
<evidence type="ECO:0000313" key="3">
    <source>
        <dbReference type="EMBL" id="OAV60515.1"/>
    </source>
</evidence>
<evidence type="ECO:0000256" key="1">
    <source>
        <dbReference type="ARBA" id="ARBA00022857"/>
    </source>
</evidence>
<dbReference type="Gene3D" id="3.40.50.720">
    <property type="entry name" value="NAD(P)-binding Rossmann-like Domain"/>
    <property type="match status" value="1"/>
</dbReference>
<name>A0A1B7LYQ7_9MICC</name>
<feature type="domain" description="Enoyl reductase (ER)" evidence="2">
    <location>
        <begin position="11"/>
        <end position="299"/>
    </location>
</feature>
<dbReference type="SUPFAM" id="SSF51735">
    <property type="entry name" value="NAD(P)-binding Rossmann-fold domains"/>
    <property type="match status" value="1"/>
</dbReference>
<evidence type="ECO:0000259" key="2">
    <source>
        <dbReference type="SMART" id="SM00829"/>
    </source>
</evidence>
<dbReference type="Proteomes" id="UP000078292">
    <property type="component" value="Unassembled WGS sequence"/>
</dbReference>
<keyword evidence="4" id="KW-1185">Reference proteome</keyword>
<dbReference type="SUPFAM" id="SSF50129">
    <property type="entry name" value="GroES-like"/>
    <property type="match status" value="1"/>
</dbReference>
<dbReference type="Pfam" id="PF13602">
    <property type="entry name" value="ADH_zinc_N_2"/>
    <property type="match status" value="1"/>
</dbReference>
<protein>
    <submittedName>
        <fullName evidence="3">NADPH:quinone reductase</fullName>
    </submittedName>
</protein>
<dbReference type="Pfam" id="PF08240">
    <property type="entry name" value="ADH_N"/>
    <property type="match status" value="1"/>
</dbReference>
<dbReference type="AlphaFoldDB" id="A0A1B7LYQ7"/>
<dbReference type="STRING" id="1837282.A6F49_11165"/>
<dbReference type="InterPro" id="IPR036291">
    <property type="entry name" value="NAD(P)-bd_dom_sf"/>
</dbReference>
<reference evidence="3 4" key="1">
    <citation type="submission" date="2016-04" db="EMBL/GenBank/DDBJ databases">
        <title>First whole genome shotgun sequence of the bacterium Enteractinococcus sp. strain UASWS1574.</title>
        <authorList>
            <person name="Crovadore J."/>
            <person name="Chablais R."/>
            <person name="Lefort F."/>
        </authorList>
    </citation>
    <scope>NUCLEOTIDE SEQUENCE [LARGE SCALE GENOMIC DNA]</scope>
    <source>
        <strain evidence="3 4">UASWS1574</strain>
    </source>
</reference>